<dbReference type="EMBL" id="CACVBS010000057">
    <property type="protein sequence ID" value="CAA7267091.1"/>
    <property type="molecule type" value="Genomic_DNA"/>
</dbReference>
<evidence type="ECO:0000259" key="2">
    <source>
        <dbReference type="PROSITE" id="PS50181"/>
    </source>
</evidence>
<reference evidence="3 4" key="1">
    <citation type="submission" date="2020-01" db="EMBL/GenBank/DDBJ databases">
        <authorList>
            <person name="Gupta K D."/>
        </authorList>
    </citation>
    <scope>NUCLEOTIDE SEQUENCE [LARGE SCALE GENOMIC DNA]</scope>
</reference>
<evidence type="ECO:0000256" key="1">
    <source>
        <dbReference type="SAM" id="MobiDB-lite"/>
    </source>
</evidence>
<dbReference type="AlphaFoldDB" id="A0A8S0XWM8"/>
<feature type="region of interest" description="Disordered" evidence="1">
    <location>
        <begin position="489"/>
        <end position="533"/>
    </location>
</feature>
<evidence type="ECO:0000313" key="3">
    <source>
        <dbReference type="EMBL" id="CAA7267091.1"/>
    </source>
</evidence>
<evidence type="ECO:0000313" key="4">
    <source>
        <dbReference type="Proteomes" id="UP000467700"/>
    </source>
</evidence>
<feature type="region of interest" description="Disordered" evidence="1">
    <location>
        <begin position="1"/>
        <end position="74"/>
    </location>
</feature>
<comment type="caution">
    <text evidence="3">The sequence shown here is derived from an EMBL/GenBank/DDBJ whole genome shotgun (WGS) entry which is preliminary data.</text>
</comment>
<proteinExistence type="predicted"/>
<dbReference type="Proteomes" id="UP000467700">
    <property type="component" value="Unassembled WGS sequence"/>
</dbReference>
<feature type="domain" description="F-box" evidence="2">
    <location>
        <begin position="84"/>
        <end position="133"/>
    </location>
</feature>
<dbReference type="SMART" id="SM00256">
    <property type="entry name" value="FBOX"/>
    <property type="match status" value="1"/>
</dbReference>
<gene>
    <name evidence="3" type="ORF">AAE3_LOCUS9283</name>
</gene>
<dbReference type="Pfam" id="PF00646">
    <property type="entry name" value="F-box"/>
    <property type="match status" value="1"/>
</dbReference>
<feature type="compositionally biased region" description="Acidic residues" evidence="1">
    <location>
        <begin position="510"/>
        <end position="523"/>
    </location>
</feature>
<protein>
    <recommendedName>
        <fullName evidence="2">F-box domain-containing protein</fullName>
    </recommendedName>
</protein>
<organism evidence="3 4">
    <name type="scientific">Cyclocybe aegerita</name>
    <name type="common">Black poplar mushroom</name>
    <name type="synonym">Agrocybe aegerita</name>
    <dbReference type="NCBI Taxonomy" id="1973307"/>
    <lineage>
        <taxon>Eukaryota</taxon>
        <taxon>Fungi</taxon>
        <taxon>Dikarya</taxon>
        <taxon>Basidiomycota</taxon>
        <taxon>Agaricomycotina</taxon>
        <taxon>Agaricomycetes</taxon>
        <taxon>Agaricomycetidae</taxon>
        <taxon>Agaricales</taxon>
        <taxon>Agaricineae</taxon>
        <taxon>Bolbitiaceae</taxon>
        <taxon>Cyclocybe</taxon>
    </lineage>
</organism>
<dbReference type="OrthoDB" id="2322499at2759"/>
<dbReference type="InterPro" id="IPR001810">
    <property type="entry name" value="F-box_dom"/>
</dbReference>
<sequence length="720" mass="82277">MSHRKSSRLTVKQEAKAALAGQVAPIASTSRSKTNTRPQKKRKISAASELVAEKPMKKRSPTTRDNVPIDTTDYSRVRGRRGKLKLMTEMPLDILLEIFSELEPLDLLHISRATKDLRAIVTNPTHAFLWIRVYENAPAPVPPPCPPGMSILHYTNLVYGRHCHFCASIHGRVIHWNARVRLCSKCAPSQLLKKHFPGSKISLEALSLCHHIYMRKAGGLGGSGVYALVLDYKQQVKALAAAKATGGMALEDYKAQRNALFAQRNMEMAPHRKWAYDVRRHRLQQQDAVRSRRQQMILDKLHEEGYTEVQSYPIWRLPGVRVAAELTDKEWKLIKFDLMNVFEDLRRQAKARDMEHKFYRRTSHLRAVFTEASKDIPAPQILPPIGQIANCEPFLSLLKGTPIEDEITMEQVQALAGHLPGIFSAWREECDAVLLSLIPGSQGKPNKMQTDTVDRQPLELATTFFKCFACDEPITYPRILVHSCVRYRRPPESDGGSEKPDEQDQKIDDRDTEDDSEEDESKDDADTSSHQAARTVIKRELDVDFVWSRALDGVWDASGNRIMFDEEASRYAEVVIQAFGEDPQTVTQDQMNQNDGRIECISCRVEGKKPKRLVMDWKTAILHDMDYHFEDPPKQEKWQPLTEEADLVKAKDTEAKASKRWRTPSYHCRHCDRYPIDGKRIKEHLESHRIACEHNAYDLRQDAVPLLDTSIRMPPYAVKI</sequence>
<keyword evidence="4" id="KW-1185">Reference proteome</keyword>
<dbReference type="PROSITE" id="PS50181">
    <property type="entry name" value="FBOX"/>
    <property type="match status" value="1"/>
</dbReference>
<feature type="compositionally biased region" description="Basic and acidic residues" evidence="1">
    <location>
        <begin position="489"/>
        <end position="509"/>
    </location>
</feature>
<dbReference type="InterPro" id="IPR036047">
    <property type="entry name" value="F-box-like_dom_sf"/>
</dbReference>
<name>A0A8S0XWM8_CYCAE</name>
<accession>A0A8S0XWM8</accession>
<feature type="compositionally biased region" description="Polar residues" evidence="1">
    <location>
        <begin position="27"/>
        <end position="37"/>
    </location>
</feature>
<dbReference type="SUPFAM" id="SSF81383">
    <property type="entry name" value="F-box domain"/>
    <property type="match status" value="1"/>
</dbReference>